<dbReference type="AlphaFoldDB" id="A0A0C3FS84"/>
<keyword evidence="2" id="KW-1185">Reference proteome</keyword>
<dbReference type="HOGENOM" id="CLU_2868475_0_0_1"/>
<dbReference type="InParanoid" id="A0A0C3FS84"/>
<dbReference type="EMBL" id="KN832996">
    <property type="protein sequence ID" value="KIM82046.1"/>
    <property type="molecule type" value="Genomic_DNA"/>
</dbReference>
<protein>
    <submittedName>
        <fullName evidence="1">Uncharacterized protein</fullName>
    </submittedName>
</protein>
<name>A0A0C3FS84_PILCF</name>
<reference evidence="2" key="2">
    <citation type="submission" date="2015-01" db="EMBL/GenBank/DDBJ databases">
        <title>Evolutionary Origins and Diversification of the Mycorrhizal Mutualists.</title>
        <authorList>
            <consortium name="DOE Joint Genome Institute"/>
            <consortium name="Mycorrhizal Genomics Consortium"/>
            <person name="Kohler A."/>
            <person name="Kuo A."/>
            <person name="Nagy L.G."/>
            <person name="Floudas D."/>
            <person name="Copeland A."/>
            <person name="Barry K.W."/>
            <person name="Cichocki N."/>
            <person name="Veneault-Fourrey C."/>
            <person name="LaButti K."/>
            <person name="Lindquist E.A."/>
            <person name="Lipzen A."/>
            <person name="Lundell T."/>
            <person name="Morin E."/>
            <person name="Murat C."/>
            <person name="Riley R."/>
            <person name="Ohm R."/>
            <person name="Sun H."/>
            <person name="Tunlid A."/>
            <person name="Henrissat B."/>
            <person name="Grigoriev I.V."/>
            <person name="Hibbett D.S."/>
            <person name="Martin F."/>
        </authorList>
    </citation>
    <scope>NUCLEOTIDE SEQUENCE [LARGE SCALE GENOMIC DNA]</scope>
    <source>
        <strain evidence="2">F 1598</strain>
    </source>
</reference>
<dbReference type="Proteomes" id="UP000054166">
    <property type="component" value="Unassembled WGS sequence"/>
</dbReference>
<gene>
    <name evidence="1" type="ORF">PILCRDRAFT_820948</name>
</gene>
<reference evidence="1 2" key="1">
    <citation type="submission" date="2014-04" db="EMBL/GenBank/DDBJ databases">
        <authorList>
            <consortium name="DOE Joint Genome Institute"/>
            <person name="Kuo A."/>
            <person name="Tarkka M."/>
            <person name="Buscot F."/>
            <person name="Kohler A."/>
            <person name="Nagy L.G."/>
            <person name="Floudas D."/>
            <person name="Copeland A."/>
            <person name="Barry K.W."/>
            <person name="Cichocki N."/>
            <person name="Veneault-Fourrey C."/>
            <person name="LaButti K."/>
            <person name="Lindquist E.A."/>
            <person name="Lipzen A."/>
            <person name="Lundell T."/>
            <person name="Morin E."/>
            <person name="Murat C."/>
            <person name="Sun H."/>
            <person name="Tunlid A."/>
            <person name="Henrissat B."/>
            <person name="Grigoriev I.V."/>
            <person name="Hibbett D.S."/>
            <person name="Martin F."/>
            <person name="Nordberg H.P."/>
            <person name="Cantor M.N."/>
            <person name="Hua S.X."/>
        </authorList>
    </citation>
    <scope>NUCLEOTIDE SEQUENCE [LARGE SCALE GENOMIC DNA]</scope>
    <source>
        <strain evidence="1 2">F 1598</strain>
    </source>
</reference>
<evidence type="ECO:0000313" key="2">
    <source>
        <dbReference type="Proteomes" id="UP000054166"/>
    </source>
</evidence>
<sequence>MMPVAACNTYIVEAAATINFRARSCVKRPQGEKTRKRATPRDLAFRDSASLRQQKVMGIGCLRR</sequence>
<evidence type="ECO:0000313" key="1">
    <source>
        <dbReference type="EMBL" id="KIM82046.1"/>
    </source>
</evidence>
<proteinExistence type="predicted"/>
<organism evidence="1 2">
    <name type="scientific">Piloderma croceum (strain F 1598)</name>
    <dbReference type="NCBI Taxonomy" id="765440"/>
    <lineage>
        <taxon>Eukaryota</taxon>
        <taxon>Fungi</taxon>
        <taxon>Dikarya</taxon>
        <taxon>Basidiomycota</taxon>
        <taxon>Agaricomycotina</taxon>
        <taxon>Agaricomycetes</taxon>
        <taxon>Agaricomycetidae</taxon>
        <taxon>Atheliales</taxon>
        <taxon>Atheliaceae</taxon>
        <taxon>Piloderma</taxon>
    </lineage>
</organism>
<accession>A0A0C3FS84</accession>